<sequence length="274" mass="31683">MKTFKYFLLILILMFSFSNATNNTKPFYYTDDEDYPPLIYRNSNGKPAGILYDIMKEAFHRMNIPLKVDLYPWKRAQKMVKDGISDAMISIITPERLKFTIASDPILLSSEYIFVNKNNPHFKEIMTIKSIKELKPFTIVEAFGAGWTKANLKGCNIIWVPNIENAFEMLIKGRADIYIANGYTARCFIHKKIHSKNKLSEGYKNIVMNHSPIKTVAFRLLINKNSKYINILDKFNKVINQMKMDGTIASIIEKHGFSDLNNLCIKDENETDKK</sequence>
<feature type="chain" id="PRO_5013239917" evidence="2">
    <location>
        <begin position="21"/>
        <end position="274"/>
    </location>
</feature>
<evidence type="ECO:0000313" key="4">
    <source>
        <dbReference type="EMBL" id="GAX87550.1"/>
    </source>
</evidence>
<accession>A0A292YEG4</accession>
<proteinExistence type="predicted"/>
<dbReference type="EMBL" id="BDME01000001">
    <property type="protein sequence ID" value="GAX87550.1"/>
    <property type="molecule type" value="Genomic_DNA"/>
</dbReference>
<dbReference type="RefSeq" id="WP_096258680.1">
    <property type="nucleotide sequence ID" value="NZ_BDME01000001.1"/>
</dbReference>
<dbReference type="PANTHER" id="PTHR35936:SF25">
    <property type="entry name" value="ABC TRANSPORTER SUBSTRATE-BINDING PROTEIN"/>
    <property type="match status" value="1"/>
</dbReference>
<dbReference type="PANTHER" id="PTHR35936">
    <property type="entry name" value="MEMBRANE-BOUND LYTIC MUREIN TRANSGLYCOSYLASE F"/>
    <property type="match status" value="1"/>
</dbReference>
<evidence type="ECO:0000259" key="3">
    <source>
        <dbReference type="SMART" id="SM00062"/>
    </source>
</evidence>
<gene>
    <name evidence="4" type="ORF">LNAT_P0846</name>
</gene>
<feature type="domain" description="Solute-binding protein family 3/N-terminal" evidence="3">
    <location>
        <begin position="24"/>
        <end position="259"/>
    </location>
</feature>
<keyword evidence="1 2" id="KW-0732">Signal</keyword>
<feature type="signal peptide" evidence="2">
    <location>
        <begin position="1"/>
        <end position="20"/>
    </location>
</feature>
<name>A0A292YEG4_9BACT</name>
<dbReference type="OrthoDB" id="5455795at2"/>
<comment type="caution">
    <text evidence="4">The sequence shown here is derived from an EMBL/GenBank/DDBJ whole genome shotgun (WGS) entry which is preliminary data.</text>
</comment>
<keyword evidence="5" id="KW-1185">Reference proteome</keyword>
<reference evidence="4 5" key="1">
    <citation type="journal article" date="2017" name="Syst. Appl. Microbiol.">
        <title>Lebetimonas natsushimae sp. nov., a novel strictly anaerobic, moderately thermophilic chemoautotroph isolated from a deep-sea hydrothermal vent polychaete nest in the Mid-Okinawa Trough.</title>
        <authorList>
            <person name="Nagata R."/>
            <person name="Takaki Y."/>
            <person name="Tame A."/>
            <person name="Nunoura T."/>
            <person name="Muto H."/>
            <person name="Mino S."/>
            <person name="Sawayama S."/>
            <person name="Takai K."/>
            <person name="Nakagawa S."/>
        </authorList>
    </citation>
    <scope>NUCLEOTIDE SEQUENCE [LARGE SCALE GENOMIC DNA]</scope>
    <source>
        <strain evidence="4 5">HS1857</strain>
    </source>
</reference>
<evidence type="ECO:0000256" key="2">
    <source>
        <dbReference type="SAM" id="SignalP"/>
    </source>
</evidence>
<evidence type="ECO:0000256" key="1">
    <source>
        <dbReference type="ARBA" id="ARBA00022729"/>
    </source>
</evidence>
<dbReference type="Pfam" id="PF00497">
    <property type="entry name" value="SBP_bac_3"/>
    <property type="match status" value="1"/>
</dbReference>
<dbReference type="Proteomes" id="UP000217944">
    <property type="component" value="Unassembled WGS sequence"/>
</dbReference>
<organism evidence="4 5">
    <name type="scientific">Lebetimonas natsushimae</name>
    <dbReference type="NCBI Taxonomy" id="1936991"/>
    <lineage>
        <taxon>Bacteria</taxon>
        <taxon>Pseudomonadati</taxon>
        <taxon>Campylobacterota</taxon>
        <taxon>Epsilonproteobacteria</taxon>
        <taxon>Nautiliales</taxon>
        <taxon>Nautiliaceae</taxon>
        <taxon>Lebetimonas</taxon>
    </lineage>
</organism>
<protein>
    <submittedName>
        <fullName evidence="4">Polar amino acid transport system substrate-binding protein</fullName>
    </submittedName>
</protein>
<dbReference type="SUPFAM" id="SSF53850">
    <property type="entry name" value="Periplasmic binding protein-like II"/>
    <property type="match status" value="1"/>
</dbReference>
<dbReference type="SMART" id="SM00062">
    <property type="entry name" value="PBPb"/>
    <property type="match status" value="1"/>
</dbReference>
<dbReference type="InterPro" id="IPR001638">
    <property type="entry name" value="Solute-binding_3/MltF_N"/>
</dbReference>
<evidence type="ECO:0000313" key="5">
    <source>
        <dbReference type="Proteomes" id="UP000217944"/>
    </source>
</evidence>
<dbReference type="Gene3D" id="3.40.190.10">
    <property type="entry name" value="Periplasmic binding protein-like II"/>
    <property type="match status" value="2"/>
</dbReference>
<dbReference type="AlphaFoldDB" id="A0A292YEG4"/>